<evidence type="ECO:0000313" key="2">
    <source>
        <dbReference type="Proteomes" id="UP000024635"/>
    </source>
</evidence>
<name>A0A016WY40_9BILA</name>
<comment type="caution">
    <text evidence="1">The sequence shown here is derived from an EMBL/GenBank/DDBJ whole genome shotgun (WGS) entry which is preliminary data.</text>
</comment>
<sequence>MRISARLYSEVDLSMTTERSVIPVAVVGEERGWQRMGGSPSQDSKNEAPKGCREELVEALTCTASSAMKRSWSSNMYVVLPNEITVPRRDAHH</sequence>
<gene>
    <name evidence="1" type="primary">Acey_s0469.g2022</name>
    <name evidence="1" type="ORF">Y032_0469g2022</name>
</gene>
<organism evidence="1 2">
    <name type="scientific">Ancylostoma ceylanicum</name>
    <dbReference type="NCBI Taxonomy" id="53326"/>
    <lineage>
        <taxon>Eukaryota</taxon>
        <taxon>Metazoa</taxon>
        <taxon>Ecdysozoa</taxon>
        <taxon>Nematoda</taxon>
        <taxon>Chromadorea</taxon>
        <taxon>Rhabditida</taxon>
        <taxon>Rhabditina</taxon>
        <taxon>Rhabditomorpha</taxon>
        <taxon>Strongyloidea</taxon>
        <taxon>Ancylostomatidae</taxon>
        <taxon>Ancylostomatinae</taxon>
        <taxon>Ancylostoma</taxon>
    </lineage>
</organism>
<dbReference type="EMBL" id="JARK01000069">
    <property type="protein sequence ID" value="EYC44182.1"/>
    <property type="molecule type" value="Genomic_DNA"/>
</dbReference>
<dbReference type="AlphaFoldDB" id="A0A016WY40"/>
<evidence type="ECO:0000313" key="1">
    <source>
        <dbReference type="EMBL" id="EYC44182.1"/>
    </source>
</evidence>
<dbReference type="Proteomes" id="UP000024635">
    <property type="component" value="Unassembled WGS sequence"/>
</dbReference>
<reference evidence="2" key="1">
    <citation type="journal article" date="2015" name="Nat. Genet.">
        <title>The genome and transcriptome of the zoonotic hookworm Ancylostoma ceylanicum identify infection-specific gene families.</title>
        <authorList>
            <person name="Schwarz E.M."/>
            <person name="Hu Y."/>
            <person name="Antoshechkin I."/>
            <person name="Miller M.M."/>
            <person name="Sternberg P.W."/>
            <person name="Aroian R.V."/>
        </authorList>
    </citation>
    <scope>NUCLEOTIDE SEQUENCE</scope>
    <source>
        <strain evidence="2">HY135</strain>
    </source>
</reference>
<protein>
    <submittedName>
        <fullName evidence="1">Uncharacterized protein</fullName>
    </submittedName>
</protein>
<accession>A0A016WY40</accession>
<proteinExistence type="predicted"/>
<keyword evidence="2" id="KW-1185">Reference proteome</keyword>